<dbReference type="InterPro" id="IPR010985">
    <property type="entry name" value="Ribbon_hlx_hlx"/>
</dbReference>
<dbReference type="AlphaFoldDB" id="A0A1M5H042"/>
<dbReference type="STRING" id="2017.SAMN05444320_106339"/>
<evidence type="ECO:0000259" key="2">
    <source>
        <dbReference type="Pfam" id="PF22513"/>
    </source>
</evidence>
<dbReference type="InterPro" id="IPR053853">
    <property type="entry name" value="FitA-like_RHH"/>
</dbReference>
<gene>
    <name evidence="3" type="ORF">SAMN05444320_106339</name>
</gene>
<dbReference type="Proteomes" id="UP000184501">
    <property type="component" value="Unassembled WGS sequence"/>
</dbReference>
<evidence type="ECO:0000256" key="1">
    <source>
        <dbReference type="SAM" id="MobiDB-lite"/>
    </source>
</evidence>
<protein>
    <recommendedName>
        <fullName evidence="2">Antitoxin FitA-like ribbon-helix-helix domain-containing protein</fullName>
    </recommendedName>
</protein>
<accession>A0A1M5H042</accession>
<sequence>MVLTVRDFDQGLKAELRVRLAEHGRSPEAETPAVLTSVPPTSIRGEGMRSRIRRGFGDVGDCQLDLPERTEAARGAELP</sequence>
<keyword evidence="4" id="KW-1185">Reference proteome</keyword>
<evidence type="ECO:0000313" key="3">
    <source>
        <dbReference type="EMBL" id="SHG09276.1"/>
    </source>
</evidence>
<dbReference type="SUPFAM" id="SSF47598">
    <property type="entry name" value="Ribbon-helix-helix"/>
    <property type="match status" value="1"/>
</dbReference>
<dbReference type="GO" id="GO:0006355">
    <property type="term" value="P:regulation of DNA-templated transcription"/>
    <property type="evidence" value="ECO:0007669"/>
    <property type="project" value="InterPro"/>
</dbReference>
<name>A0A1M5H042_STRHI</name>
<reference evidence="3 4" key="1">
    <citation type="submission" date="2016-11" db="EMBL/GenBank/DDBJ databases">
        <authorList>
            <person name="Jaros S."/>
            <person name="Januszkiewicz K."/>
            <person name="Wedrychowicz H."/>
        </authorList>
    </citation>
    <scope>NUCLEOTIDE SEQUENCE [LARGE SCALE GENOMIC DNA]</scope>
    <source>
        <strain evidence="3 4">DSM 44523</strain>
    </source>
</reference>
<organism evidence="3 4">
    <name type="scientific">Streptoalloteichus hindustanus</name>
    <dbReference type="NCBI Taxonomy" id="2017"/>
    <lineage>
        <taxon>Bacteria</taxon>
        <taxon>Bacillati</taxon>
        <taxon>Actinomycetota</taxon>
        <taxon>Actinomycetes</taxon>
        <taxon>Pseudonocardiales</taxon>
        <taxon>Pseudonocardiaceae</taxon>
        <taxon>Streptoalloteichus</taxon>
    </lineage>
</organism>
<proteinExistence type="predicted"/>
<evidence type="ECO:0000313" key="4">
    <source>
        <dbReference type="Proteomes" id="UP000184501"/>
    </source>
</evidence>
<dbReference type="EMBL" id="FQVN01000006">
    <property type="protein sequence ID" value="SHG09276.1"/>
    <property type="molecule type" value="Genomic_DNA"/>
</dbReference>
<feature type="region of interest" description="Disordered" evidence="1">
    <location>
        <begin position="23"/>
        <end position="45"/>
    </location>
</feature>
<dbReference type="Pfam" id="PF22513">
    <property type="entry name" value="FitA-like_RHH"/>
    <property type="match status" value="1"/>
</dbReference>
<feature type="domain" description="Antitoxin FitA-like ribbon-helix-helix" evidence="2">
    <location>
        <begin position="3"/>
        <end position="37"/>
    </location>
</feature>